<feature type="domain" description="J" evidence="2">
    <location>
        <begin position="6"/>
        <end position="84"/>
    </location>
</feature>
<dbReference type="Gene3D" id="2.160.20.80">
    <property type="entry name" value="E3 ubiquitin-protein ligase SopA"/>
    <property type="match status" value="1"/>
</dbReference>
<dbReference type="SMART" id="SM00271">
    <property type="entry name" value="DnaJ"/>
    <property type="match status" value="1"/>
</dbReference>
<proteinExistence type="predicted"/>
<dbReference type="SUPFAM" id="SSF46565">
    <property type="entry name" value="Chaperone J-domain"/>
    <property type="match status" value="1"/>
</dbReference>
<dbReference type="Pfam" id="PF00226">
    <property type="entry name" value="DnaJ"/>
    <property type="match status" value="1"/>
</dbReference>
<evidence type="ECO:0000259" key="2">
    <source>
        <dbReference type="PROSITE" id="PS50076"/>
    </source>
</evidence>
<dbReference type="InterPro" id="IPR001623">
    <property type="entry name" value="DnaJ_domain"/>
</dbReference>
<dbReference type="Proteomes" id="UP000664844">
    <property type="component" value="Unassembled WGS sequence"/>
</dbReference>
<organism evidence="3 4">
    <name type="scientific">Phormidium pseudopriestleyi FRX01</name>
    <dbReference type="NCBI Taxonomy" id="1759528"/>
    <lineage>
        <taxon>Bacteria</taxon>
        <taxon>Bacillati</taxon>
        <taxon>Cyanobacteriota</taxon>
        <taxon>Cyanophyceae</taxon>
        <taxon>Oscillatoriophycideae</taxon>
        <taxon>Oscillatoriales</taxon>
        <taxon>Oscillatoriaceae</taxon>
        <taxon>Phormidium</taxon>
    </lineage>
</organism>
<comment type="caution">
    <text evidence="3">The sequence shown here is derived from an EMBL/GenBank/DDBJ whole genome shotgun (WGS) entry which is preliminary data.</text>
</comment>
<feature type="region of interest" description="Disordered" evidence="1">
    <location>
        <begin position="55"/>
        <end position="123"/>
    </location>
</feature>
<dbReference type="InterPro" id="IPR001646">
    <property type="entry name" value="5peptide_repeat"/>
</dbReference>
<dbReference type="SUPFAM" id="SSF141571">
    <property type="entry name" value="Pentapeptide repeat-like"/>
    <property type="match status" value="1"/>
</dbReference>
<dbReference type="PRINTS" id="PR00625">
    <property type="entry name" value="JDOMAIN"/>
</dbReference>
<accession>A0ABS3FZ06</accession>
<dbReference type="RefSeq" id="WP_207090003.1">
    <property type="nucleotide sequence ID" value="NZ_JAFLQW010000560.1"/>
</dbReference>
<gene>
    <name evidence="3" type="ORF">J0895_21275</name>
</gene>
<feature type="compositionally biased region" description="Polar residues" evidence="1">
    <location>
        <begin position="74"/>
        <end position="95"/>
    </location>
</feature>
<dbReference type="InterPro" id="IPR036869">
    <property type="entry name" value="J_dom_sf"/>
</dbReference>
<dbReference type="Gene3D" id="1.10.287.110">
    <property type="entry name" value="DnaJ domain"/>
    <property type="match status" value="1"/>
</dbReference>
<dbReference type="CDD" id="cd06257">
    <property type="entry name" value="DnaJ"/>
    <property type="match status" value="1"/>
</dbReference>
<sequence>MNELDQYYRELGLEPGASLEEVNQAYKDLAFIWHPDRIPKDNARLVSKAQDKLKQINEARDRLRSNPGKPNPSDRPSSEYQTRKSSAGYTYSNPDHSSDRTNAHSEGQWRSHKPHNPDLTGADLRGQNLREKDLSGRNLSHANLSQADLSDGFLHKINLSGANLQGANLFRANLLQANLTYANLQNVNLIGADLSGADLTGADLRGAKMGTKDRLFVKLIGTKLTGAIMPDGRIHE</sequence>
<evidence type="ECO:0000313" key="4">
    <source>
        <dbReference type="Proteomes" id="UP000664844"/>
    </source>
</evidence>
<dbReference type="PANTHER" id="PTHR14136">
    <property type="entry name" value="BTB_POZ DOMAIN-CONTAINING PROTEIN KCTD9"/>
    <property type="match status" value="1"/>
</dbReference>
<evidence type="ECO:0000313" key="3">
    <source>
        <dbReference type="EMBL" id="MBO0351567.1"/>
    </source>
</evidence>
<dbReference type="InterPro" id="IPR051082">
    <property type="entry name" value="Pentapeptide-BTB/POZ_domain"/>
</dbReference>
<keyword evidence="4" id="KW-1185">Reference proteome</keyword>
<reference evidence="3 4" key="1">
    <citation type="submission" date="2021-03" db="EMBL/GenBank/DDBJ databases">
        <title>Metabolic Capacity of the Antarctic Cyanobacterium Phormidium pseudopriestleyi that Sustains Oxygenic Photosynthesis in the Presence of Hydrogen Sulfide.</title>
        <authorList>
            <person name="Lumian J.E."/>
            <person name="Jungblut A.D."/>
            <person name="Dillon M.L."/>
            <person name="Hawes I."/>
            <person name="Doran P.T."/>
            <person name="Mackey T.J."/>
            <person name="Dick G.J."/>
            <person name="Grettenberger C.L."/>
            <person name="Sumner D.Y."/>
        </authorList>
    </citation>
    <scope>NUCLEOTIDE SEQUENCE [LARGE SCALE GENOMIC DNA]</scope>
    <source>
        <strain evidence="3 4">FRX01</strain>
    </source>
</reference>
<dbReference type="Pfam" id="PF00805">
    <property type="entry name" value="Pentapeptide"/>
    <property type="match status" value="2"/>
</dbReference>
<dbReference type="EMBL" id="JAFLQW010000560">
    <property type="protein sequence ID" value="MBO0351567.1"/>
    <property type="molecule type" value="Genomic_DNA"/>
</dbReference>
<name>A0ABS3FZ06_9CYAN</name>
<evidence type="ECO:0000256" key="1">
    <source>
        <dbReference type="SAM" id="MobiDB-lite"/>
    </source>
</evidence>
<feature type="compositionally biased region" description="Basic and acidic residues" evidence="1">
    <location>
        <begin position="55"/>
        <end position="64"/>
    </location>
</feature>
<protein>
    <submittedName>
        <fullName evidence="3">Pentapeptide repeat-containing protein</fullName>
    </submittedName>
</protein>
<dbReference type="PANTHER" id="PTHR14136:SF17">
    <property type="entry name" value="BTB_POZ DOMAIN-CONTAINING PROTEIN KCTD9"/>
    <property type="match status" value="1"/>
</dbReference>
<feature type="compositionally biased region" description="Basic and acidic residues" evidence="1">
    <location>
        <begin position="96"/>
        <end position="109"/>
    </location>
</feature>
<dbReference type="PROSITE" id="PS50076">
    <property type="entry name" value="DNAJ_2"/>
    <property type="match status" value="1"/>
</dbReference>